<organism evidence="1 2">
    <name type="scientific">Solidesulfovibrio magneticus (strain ATCC 700980 / DSM 13731 / RS-1)</name>
    <name type="common">Desulfovibrio magneticus</name>
    <dbReference type="NCBI Taxonomy" id="573370"/>
    <lineage>
        <taxon>Bacteria</taxon>
        <taxon>Pseudomonadati</taxon>
        <taxon>Thermodesulfobacteriota</taxon>
        <taxon>Desulfovibrionia</taxon>
        <taxon>Desulfovibrionales</taxon>
        <taxon>Desulfovibrionaceae</taxon>
        <taxon>Solidesulfovibrio</taxon>
    </lineage>
</organism>
<dbReference type="HOGENOM" id="CLU_3060892_0_0_7"/>
<dbReference type="AlphaFoldDB" id="C4XTW6"/>
<proteinExistence type="predicted"/>
<dbReference type="EMBL" id="AP010904">
    <property type="protein sequence ID" value="BAH73631.1"/>
    <property type="molecule type" value="Genomic_DNA"/>
</dbReference>
<evidence type="ECO:0000313" key="1">
    <source>
        <dbReference type="EMBL" id="BAH73631.1"/>
    </source>
</evidence>
<gene>
    <name evidence="1" type="ordered locus">DMR_01400</name>
</gene>
<name>C4XTW6_SOLM1</name>
<keyword evidence="2" id="KW-1185">Reference proteome</keyword>
<reference evidence="1 2" key="1">
    <citation type="journal article" date="2009" name="Genome Res.">
        <title>Whole genome sequence of Desulfovibrio magneticus strain RS-1 revealed common gene clusters in magnetotactic bacteria.</title>
        <authorList>
            <person name="Nakazawa H."/>
            <person name="Arakaki A."/>
            <person name="Narita-Yamada S."/>
            <person name="Yashiro I."/>
            <person name="Jinno K."/>
            <person name="Aoki N."/>
            <person name="Tsuruyama A."/>
            <person name="Okamura Y."/>
            <person name="Tanikawa S."/>
            <person name="Fujita N."/>
            <person name="Takeyama H."/>
            <person name="Matsunaga T."/>
        </authorList>
    </citation>
    <scope>NUCLEOTIDE SEQUENCE [LARGE SCALE GENOMIC DNA]</scope>
    <source>
        <strain evidence="2">ATCC 700980 / DSM 13731 / RS-1</strain>
    </source>
</reference>
<dbReference type="Proteomes" id="UP000009071">
    <property type="component" value="Chromosome"/>
</dbReference>
<accession>C4XTW6</accession>
<protein>
    <submittedName>
        <fullName evidence="1">Uncharacterized protein</fullName>
    </submittedName>
</protein>
<evidence type="ECO:0000313" key="2">
    <source>
        <dbReference type="Proteomes" id="UP000009071"/>
    </source>
</evidence>
<dbReference type="STRING" id="573370.DMR_01400"/>
<dbReference type="KEGG" id="dma:DMR_01400"/>
<sequence length="53" mass="6109">MLRSVKADLLLALAFFLWEYSIVREILDCVAEVGLSLCVSMHHLPARRTQYET</sequence>